<feature type="chain" id="PRO_5002162453" evidence="1">
    <location>
        <begin position="17"/>
        <end position="54"/>
    </location>
</feature>
<dbReference type="HOGENOM" id="CLU_3050545_0_0_1"/>
<dbReference type="Proteomes" id="UP000053424">
    <property type="component" value="Unassembled WGS sequence"/>
</dbReference>
<evidence type="ECO:0000256" key="1">
    <source>
        <dbReference type="SAM" id="SignalP"/>
    </source>
</evidence>
<reference evidence="2 3" key="1">
    <citation type="submission" date="2014-04" db="EMBL/GenBank/DDBJ databases">
        <authorList>
            <consortium name="DOE Joint Genome Institute"/>
            <person name="Kuo A."/>
            <person name="Gay G."/>
            <person name="Dore J."/>
            <person name="Kohler A."/>
            <person name="Nagy L.G."/>
            <person name="Floudas D."/>
            <person name="Copeland A."/>
            <person name="Barry K.W."/>
            <person name="Cichocki N."/>
            <person name="Veneault-Fourrey C."/>
            <person name="LaButti K."/>
            <person name="Lindquist E.A."/>
            <person name="Lipzen A."/>
            <person name="Lundell T."/>
            <person name="Morin E."/>
            <person name="Murat C."/>
            <person name="Sun H."/>
            <person name="Tunlid A."/>
            <person name="Henrissat B."/>
            <person name="Grigoriev I.V."/>
            <person name="Hibbett D.S."/>
            <person name="Martin F."/>
            <person name="Nordberg H.P."/>
            <person name="Cantor M.N."/>
            <person name="Hua S.X."/>
        </authorList>
    </citation>
    <scope>NUCLEOTIDE SEQUENCE [LARGE SCALE GENOMIC DNA]</scope>
    <source>
        <strain evidence="3">h7</strain>
    </source>
</reference>
<organism evidence="2 3">
    <name type="scientific">Hebeloma cylindrosporum</name>
    <dbReference type="NCBI Taxonomy" id="76867"/>
    <lineage>
        <taxon>Eukaryota</taxon>
        <taxon>Fungi</taxon>
        <taxon>Dikarya</taxon>
        <taxon>Basidiomycota</taxon>
        <taxon>Agaricomycotina</taxon>
        <taxon>Agaricomycetes</taxon>
        <taxon>Agaricomycetidae</taxon>
        <taxon>Agaricales</taxon>
        <taxon>Agaricineae</taxon>
        <taxon>Hymenogastraceae</taxon>
        <taxon>Hebeloma</taxon>
    </lineage>
</organism>
<evidence type="ECO:0000313" key="2">
    <source>
        <dbReference type="EMBL" id="KIM39181.1"/>
    </source>
</evidence>
<keyword evidence="1" id="KW-0732">Signal</keyword>
<proteinExistence type="predicted"/>
<dbReference type="AlphaFoldDB" id="A0A0C3C6H4"/>
<protein>
    <submittedName>
        <fullName evidence="2">Uncharacterized protein</fullName>
    </submittedName>
</protein>
<gene>
    <name evidence="2" type="ORF">M413DRAFT_447145</name>
</gene>
<accession>A0A0C3C6H4</accession>
<reference evidence="3" key="2">
    <citation type="submission" date="2015-01" db="EMBL/GenBank/DDBJ databases">
        <title>Evolutionary Origins and Diversification of the Mycorrhizal Mutualists.</title>
        <authorList>
            <consortium name="DOE Joint Genome Institute"/>
            <consortium name="Mycorrhizal Genomics Consortium"/>
            <person name="Kohler A."/>
            <person name="Kuo A."/>
            <person name="Nagy L.G."/>
            <person name="Floudas D."/>
            <person name="Copeland A."/>
            <person name="Barry K.W."/>
            <person name="Cichocki N."/>
            <person name="Veneault-Fourrey C."/>
            <person name="LaButti K."/>
            <person name="Lindquist E.A."/>
            <person name="Lipzen A."/>
            <person name="Lundell T."/>
            <person name="Morin E."/>
            <person name="Murat C."/>
            <person name="Riley R."/>
            <person name="Ohm R."/>
            <person name="Sun H."/>
            <person name="Tunlid A."/>
            <person name="Henrissat B."/>
            <person name="Grigoriev I.V."/>
            <person name="Hibbett D.S."/>
            <person name="Martin F."/>
        </authorList>
    </citation>
    <scope>NUCLEOTIDE SEQUENCE [LARGE SCALE GENOMIC DNA]</scope>
    <source>
        <strain evidence="3">h7</strain>
    </source>
</reference>
<keyword evidence="3" id="KW-1185">Reference proteome</keyword>
<evidence type="ECO:0000313" key="3">
    <source>
        <dbReference type="Proteomes" id="UP000053424"/>
    </source>
</evidence>
<dbReference type="EMBL" id="KN831786">
    <property type="protein sequence ID" value="KIM39181.1"/>
    <property type="molecule type" value="Genomic_DNA"/>
</dbReference>
<feature type="signal peptide" evidence="1">
    <location>
        <begin position="1"/>
        <end position="16"/>
    </location>
</feature>
<sequence length="54" mass="6109">MLWLIFHLQTPWPGLLFLLDAPKSRIYLSGSPRNLESCMVPSVEVHSALARFIG</sequence>
<name>A0A0C3C6H4_HEBCY</name>